<accession>A0A372ZQM8</accession>
<comment type="caution">
    <text evidence="2">The sequence shown here is derived from an EMBL/GenBank/DDBJ whole genome shotgun (WGS) entry which is preliminary data.</text>
</comment>
<name>A0A372ZQM8_9ACTN</name>
<feature type="region of interest" description="Disordered" evidence="1">
    <location>
        <begin position="1"/>
        <end position="29"/>
    </location>
</feature>
<feature type="region of interest" description="Disordered" evidence="1">
    <location>
        <begin position="67"/>
        <end position="93"/>
    </location>
</feature>
<evidence type="ECO:0000313" key="2">
    <source>
        <dbReference type="EMBL" id="RGD58198.1"/>
    </source>
</evidence>
<organism evidence="2 3">
    <name type="scientific">Kitasatospora xanthocidica</name>
    <dbReference type="NCBI Taxonomy" id="83382"/>
    <lineage>
        <taxon>Bacteria</taxon>
        <taxon>Bacillati</taxon>
        <taxon>Actinomycetota</taxon>
        <taxon>Actinomycetes</taxon>
        <taxon>Kitasatosporales</taxon>
        <taxon>Streptomycetaceae</taxon>
        <taxon>Kitasatospora</taxon>
    </lineage>
</organism>
<sequence>MVDAVGEAERQVRENALPKARDSARERVPEKEEAALLGALAGLVESIGELAGAVGGRVTNRGTARTYTGAGRRLRSEAGNLRGDEDETAARSR</sequence>
<evidence type="ECO:0000256" key="1">
    <source>
        <dbReference type="SAM" id="MobiDB-lite"/>
    </source>
</evidence>
<feature type="compositionally biased region" description="Basic and acidic residues" evidence="1">
    <location>
        <begin position="19"/>
        <end position="29"/>
    </location>
</feature>
<gene>
    <name evidence="2" type="ORF">DR950_10720</name>
</gene>
<keyword evidence="3" id="KW-1185">Reference proteome</keyword>
<proteinExistence type="predicted"/>
<dbReference type="EMBL" id="QVIG01000001">
    <property type="protein sequence ID" value="RGD58198.1"/>
    <property type="molecule type" value="Genomic_DNA"/>
</dbReference>
<evidence type="ECO:0000313" key="3">
    <source>
        <dbReference type="Proteomes" id="UP000263377"/>
    </source>
</evidence>
<reference evidence="2 3" key="1">
    <citation type="submission" date="2018-08" db="EMBL/GenBank/DDBJ databases">
        <title>Diversity &amp; Physiological Properties of Lignin-Decomposing Actinobacteria from Soil.</title>
        <authorList>
            <person name="Roh S.G."/>
            <person name="Kim S.B."/>
        </authorList>
    </citation>
    <scope>NUCLEOTIDE SEQUENCE [LARGE SCALE GENOMIC DNA]</scope>
    <source>
        <strain evidence="2 3">MMS17-GH009</strain>
    </source>
</reference>
<dbReference type="AlphaFoldDB" id="A0A372ZQM8"/>
<protein>
    <submittedName>
        <fullName evidence="2">Uncharacterized protein</fullName>
    </submittedName>
</protein>
<dbReference type="Proteomes" id="UP000263377">
    <property type="component" value="Unassembled WGS sequence"/>
</dbReference>